<evidence type="ECO:0000256" key="15">
    <source>
        <dbReference type="ARBA" id="ARBA00049551"/>
    </source>
</evidence>
<dbReference type="InterPro" id="IPR050269">
    <property type="entry name" value="ComplexI_Subunit6"/>
</dbReference>
<evidence type="ECO:0000256" key="16">
    <source>
        <dbReference type="SAM" id="Phobius"/>
    </source>
</evidence>
<dbReference type="AlphaFoldDB" id="A8CG45"/>
<evidence type="ECO:0000256" key="3">
    <source>
        <dbReference type="ARBA" id="ARBA00012944"/>
    </source>
</evidence>
<keyword evidence="5" id="KW-0813">Transport</keyword>
<evidence type="ECO:0000256" key="1">
    <source>
        <dbReference type="ARBA" id="ARBA00004225"/>
    </source>
</evidence>
<evidence type="ECO:0000256" key="6">
    <source>
        <dbReference type="ARBA" id="ARBA00022660"/>
    </source>
</evidence>
<evidence type="ECO:0000256" key="14">
    <source>
        <dbReference type="ARBA" id="ARBA00031019"/>
    </source>
</evidence>
<evidence type="ECO:0000256" key="9">
    <source>
        <dbReference type="ARBA" id="ARBA00022982"/>
    </source>
</evidence>
<keyword evidence="11" id="KW-0520">NAD</keyword>
<feature type="transmembrane region" description="Helical" evidence="16">
    <location>
        <begin position="49"/>
        <end position="68"/>
    </location>
</feature>
<feature type="transmembrane region" description="Helical" evidence="16">
    <location>
        <begin position="21"/>
        <end position="43"/>
    </location>
</feature>
<proteinExistence type="inferred from homology"/>
<evidence type="ECO:0000256" key="4">
    <source>
        <dbReference type="ARBA" id="ARBA00021095"/>
    </source>
</evidence>
<evidence type="ECO:0000256" key="7">
    <source>
        <dbReference type="ARBA" id="ARBA00022692"/>
    </source>
</evidence>
<evidence type="ECO:0000256" key="12">
    <source>
        <dbReference type="ARBA" id="ARBA00023128"/>
    </source>
</evidence>
<evidence type="ECO:0000256" key="8">
    <source>
        <dbReference type="ARBA" id="ARBA00022967"/>
    </source>
</evidence>
<keyword evidence="10 16" id="KW-1133">Transmembrane helix</keyword>
<comment type="similarity">
    <text evidence="2">Belongs to the complex I subunit 6 family.</text>
</comment>
<reference evidence="17" key="1">
    <citation type="journal article" date="2009" name="Med. Vet. Entomol.">
        <title>Species-specific mitochondrial gene rearrangements in biting midges and vector species identification.</title>
        <authorList>
            <person name="Matsumoto Y."/>
            <person name="Yanase T."/>
            <person name="Tsuda T."/>
            <person name="Noda H."/>
        </authorList>
    </citation>
    <scope>NUCLEOTIDE SEQUENCE</scope>
</reference>
<keyword evidence="9" id="KW-0249">Electron transport</keyword>
<organism evidence="17">
    <name type="scientific">Culicoides arakawae</name>
    <name type="common">Biting midge</name>
    <name type="synonym">Ceratopogon arakanae</name>
    <dbReference type="NCBI Taxonomy" id="198116"/>
    <lineage>
        <taxon>Eukaryota</taxon>
        <taxon>Metazoa</taxon>
        <taxon>Ecdysozoa</taxon>
        <taxon>Arthropoda</taxon>
        <taxon>Hexapoda</taxon>
        <taxon>Insecta</taxon>
        <taxon>Pterygota</taxon>
        <taxon>Neoptera</taxon>
        <taxon>Endopterygota</taxon>
        <taxon>Diptera</taxon>
        <taxon>Nematocera</taxon>
        <taxon>Chironomoidea</taxon>
        <taxon>Ceratopogonidae</taxon>
        <taxon>Ceratopogoninae</taxon>
        <taxon>Culicoides</taxon>
        <taxon>Beltranmyia</taxon>
    </lineage>
</organism>
<dbReference type="GO" id="GO:0008137">
    <property type="term" value="F:NADH dehydrogenase (ubiquinone) activity"/>
    <property type="evidence" value="ECO:0007669"/>
    <property type="project" value="UniProtKB-EC"/>
</dbReference>
<feature type="transmembrane region" description="Helical" evidence="16">
    <location>
        <begin position="142"/>
        <end position="162"/>
    </location>
</feature>
<evidence type="ECO:0000256" key="10">
    <source>
        <dbReference type="ARBA" id="ARBA00022989"/>
    </source>
</evidence>
<keyword evidence="13 16" id="KW-0472">Membrane</keyword>
<gene>
    <name evidence="17" type="primary">nd6</name>
</gene>
<keyword evidence="6" id="KW-0679">Respiratory chain</keyword>
<dbReference type="PANTHER" id="PTHR11435:SF1">
    <property type="entry name" value="NADH-UBIQUINONE OXIDOREDUCTASE CHAIN 6"/>
    <property type="match status" value="1"/>
</dbReference>
<dbReference type="EMBL" id="AB361004">
    <property type="protein sequence ID" value="BAF80286.1"/>
    <property type="molecule type" value="Genomic_DNA"/>
</dbReference>
<evidence type="ECO:0000313" key="17">
    <source>
        <dbReference type="EMBL" id="BAF80286.1"/>
    </source>
</evidence>
<keyword evidence="12 17" id="KW-0496">Mitochondrion</keyword>
<geneLocation type="mitochondrion" evidence="17"/>
<dbReference type="GeneID" id="5601630"/>
<dbReference type="EC" id="7.1.1.2" evidence="3"/>
<evidence type="ECO:0000256" key="11">
    <source>
        <dbReference type="ARBA" id="ARBA00023027"/>
    </source>
</evidence>
<comment type="catalytic activity">
    <reaction evidence="15">
        <text>a ubiquinone + NADH + 5 H(+)(in) = a ubiquinol + NAD(+) + 4 H(+)(out)</text>
        <dbReference type="Rhea" id="RHEA:29091"/>
        <dbReference type="Rhea" id="RHEA-COMP:9565"/>
        <dbReference type="Rhea" id="RHEA-COMP:9566"/>
        <dbReference type="ChEBI" id="CHEBI:15378"/>
        <dbReference type="ChEBI" id="CHEBI:16389"/>
        <dbReference type="ChEBI" id="CHEBI:17976"/>
        <dbReference type="ChEBI" id="CHEBI:57540"/>
        <dbReference type="ChEBI" id="CHEBI:57945"/>
        <dbReference type="EC" id="7.1.1.2"/>
    </reaction>
</comment>
<keyword evidence="8" id="KW-1278">Translocase</keyword>
<feature type="non-terminal residue" evidence="17">
    <location>
        <position position="1"/>
    </location>
</feature>
<keyword evidence="7 16" id="KW-0812">Transmembrane</keyword>
<evidence type="ECO:0000256" key="13">
    <source>
        <dbReference type="ARBA" id="ARBA00023136"/>
    </source>
</evidence>
<comment type="subcellular location">
    <subcellularLocation>
        <location evidence="1">Mitochondrion membrane</location>
        <topology evidence="1">Multi-pass membrane protein</topology>
    </subcellularLocation>
</comment>
<dbReference type="RefSeq" id="YP_001468384.2">
    <property type="nucleotide sequence ID" value="NC_009809.1"/>
</dbReference>
<evidence type="ECO:0000256" key="5">
    <source>
        <dbReference type="ARBA" id="ARBA00022448"/>
    </source>
</evidence>
<accession>A8CG45</accession>
<dbReference type="PANTHER" id="PTHR11435">
    <property type="entry name" value="NADH UBIQUINONE OXIDOREDUCTASE SUBUNIT ND6"/>
    <property type="match status" value="1"/>
</dbReference>
<name>A8CG45_CULAR</name>
<feature type="transmembrane region" description="Helical" evidence="16">
    <location>
        <begin position="88"/>
        <end position="106"/>
    </location>
</feature>
<evidence type="ECO:0000256" key="2">
    <source>
        <dbReference type="ARBA" id="ARBA00005698"/>
    </source>
</evidence>
<sequence>EINQLITILMIINSILFTQTMHPMSMGLILLIQTLLTCMFTGFMTKSFWFSYILFLIFIGGMLILFIYMSSLASNEKFKFSFSTGMKIFMLMFILLLMLFIDNFWFSPNTFNNELINLSNNLCLMKENFLPVSKMYDNPNNWIVIFLINYLLLNLIIVVKITHSYSGPLRPKN</sequence>
<protein>
    <recommendedName>
        <fullName evidence="4">NADH-ubiquinone oxidoreductase chain 6</fullName>
        <ecNumber evidence="3">7.1.1.2</ecNumber>
    </recommendedName>
    <alternativeName>
        <fullName evidence="14">NADH dehydrogenase subunit 6</fullName>
    </alternativeName>
</protein>
<dbReference type="GO" id="GO:0031966">
    <property type="term" value="C:mitochondrial membrane"/>
    <property type="evidence" value="ECO:0007669"/>
    <property type="project" value="UniProtKB-SubCell"/>
</dbReference>
<dbReference type="CTD" id="4541"/>